<comment type="caution">
    <text evidence="2">The sequence shown here is derived from an EMBL/GenBank/DDBJ whole genome shotgun (WGS) entry which is preliminary data.</text>
</comment>
<reference evidence="2" key="1">
    <citation type="submission" date="2021-01" db="EMBL/GenBank/DDBJ databases">
        <title>Phytophthora aleatoria, a newly-described species from Pinus radiata is distinct from Phytophthora cactorum isolates based on comparative genomics.</title>
        <authorList>
            <person name="Mcdougal R."/>
            <person name="Panda P."/>
            <person name="Williams N."/>
            <person name="Studholme D.J."/>
        </authorList>
    </citation>
    <scope>NUCLEOTIDE SEQUENCE</scope>
    <source>
        <strain evidence="2">NZFS 3830</strain>
    </source>
</reference>
<dbReference type="Proteomes" id="UP000688947">
    <property type="component" value="Unassembled WGS sequence"/>
</dbReference>
<protein>
    <submittedName>
        <fullName evidence="2">Uncharacterized protein</fullName>
    </submittedName>
</protein>
<sequence length="117" mass="13608">MRPAFERPETHITKDLAPSKSSVQPVRQSYRDRRQRPAAWNTTVILVHGTVHDELEQMTNEEERQRTHEQWRKAVEKSTAAFSKKRKALAQRQQLITSLRLVGKKRSLRVGFCSVAD</sequence>
<proteinExistence type="predicted"/>
<evidence type="ECO:0000313" key="3">
    <source>
        <dbReference type="Proteomes" id="UP000688947"/>
    </source>
</evidence>
<dbReference type="OrthoDB" id="166931at2759"/>
<dbReference type="AlphaFoldDB" id="A0A8T1U6B1"/>
<accession>A0A8T1U6B1</accession>
<evidence type="ECO:0000313" key="2">
    <source>
        <dbReference type="EMBL" id="KAG6954615.1"/>
    </source>
</evidence>
<evidence type="ECO:0000256" key="1">
    <source>
        <dbReference type="SAM" id="MobiDB-lite"/>
    </source>
</evidence>
<gene>
    <name evidence="2" type="ORF">JG687_00011713</name>
</gene>
<dbReference type="EMBL" id="JAENGZ010000733">
    <property type="protein sequence ID" value="KAG6954615.1"/>
    <property type="molecule type" value="Genomic_DNA"/>
</dbReference>
<feature type="compositionally biased region" description="Basic and acidic residues" evidence="1">
    <location>
        <begin position="1"/>
        <end position="14"/>
    </location>
</feature>
<feature type="region of interest" description="Disordered" evidence="1">
    <location>
        <begin position="1"/>
        <end position="35"/>
    </location>
</feature>
<organism evidence="2 3">
    <name type="scientific">Phytophthora cactorum</name>
    <dbReference type="NCBI Taxonomy" id="29920"/>
    <lineage>
        <taxon>Eukaryota</taxon>
        <taxon>Sar</taxon>
        <taxon>Stramenopiles</taxon>
        <taxon>Oomycota</taxon>
        <taxon>Peronosporomycetes</taxon>
        <taxon>Peronosporales</taxon>
        <taxon>Peronosporaceae</taxon>
        <taxon>Phytophthora</taxon>
    </lineage>
</organism>
<name>A0A8T1U6B1_9STRA</name>